<comment type="caution">
    <text evidence="13">The sequence shown here is derived from an EMBL/GenBank/DDBJ whole genome shotgun (WGS) entry which is preliminary data.</text>
</comment>
<organism evidence="13 14">
    <name type="scientific">Tilletia horrida</name>
    <dbReference type="NCBI Taxonomy" id="155126"/>
    <lineage>
        <taxon>Eukaryota</taxon>
        <taxon>Fungi</taxon>
        <taxon>Dikarya</taxon>
        <taxon>Basidiomycota</taxon>
        <taxon>Ustilaginomycotina</taxon>
        <taxon>Exobasidiomycetes</taxon>
        <taxon>Tilletiales</taxon>
        <taxon>Tilletiaceae</taxon>
        <taxon>Tilletia</taxon>
    </lineage>
</organism>
<dbReference type="EMBL" id="JAPDMZ010000134">
    <property type="protein sequence ID" value="KAK0548502.1"/>
    <property type="molecule type" value="Genomic_DNA"/>
</dbReference>
<evidence type="ECO:0000256" key="10">
    <source>
        <dbReference type="PROSITE-ProRule" id="PRU01385"/>
    </source>
</evidence>
<evidence type="ECO:0000256" key="9">
    <source>
        <dbReference type="ARBA" id="ARBA00023235"/>
    </source>
</evidence>
<dbReference type="GO" id="GO:0003677">
    <property type="term" value="F:DNA binding"/>
    <property type="evidence" value="ECO:0007669"/>
    <property type="project" value="UniProtKB-UniRule"/>
</dbReference>
<dbReference type="GO" id="GO:0000706">
    <property type="term" value="P:meiotic DNA double-strand break processing"/>
    <property type="evidence" value="ECO:0007669"/>
    <property type="project" value="TreeGrafter"/>
</dbReference>
<dbReference type="Gene3D" id="1.10.10.10">
    <property type="entry name" value="Winged helix-like DNA-binding domain superfamily/Winged helix DNA-binding domain"/>
    <property type="match status" value="1"/>
</dbReference>
<dbReference type="PANTHER" id="PTHR10848">
    <property type="entry name" value="MEIOTIC RECOMBINATION PROTEIN SPO11"/>
    <property type="match status" value="1"/>
</dbReference>
<dbReference type="Pfam" id="PF21180">
    <property type="entry name" value="TOP6A-Spo11_Toprim"/>
    <property type="match status" value="1"/>
</dbReference>
<evidence type="ECO:0000256" key="5">
    <source>
        <dbReference type="ARBA" id="ARBA00022723"/>
    </source>
</evidence>
<dbReference type="GO" id="GO:0000228">
    <property type="term" value="C:nuclear chromosome"/>
    <property type="evidence" value="ECO:0007669"/>
    <property type="project" value="TreeGrafter"/>
</dbReference>
<dbReference type="Gene3D" id="3.40.1360.10">
    <property type="match status" value="1"/>
</dbReference>
<dbReference type="GO" id="GO:0042138">
    <property type="term" value="P:meiotic DNA double-strand break formation"/>
    <property type="evidence" value="ECO:0007669"/>
    <property type="project" value="TreeGrafter"/>
</dbReference>
<evidence type="ECO:0000259" key="12">
    <source>
        <dbReference type="Pfam" id="PF21180"/>
    </source>
</evidence>
<keyword evidence="9 10" id="KW-0413">Isomerase</keyword>
<dbReference type="CDD" id="cd00223">
    <property type="entry name" value="TOPRIM_TopoIIB_SPO"/>
    <property type="match status" value="1"/>
</dbReference>
<accession>A0AAN6GNL7</accession>
<evidence type="ECO:0000256" key="2">
    <source>
        <dbReference type="ARBA" id="ARBA00001946"/>
    </source>
</evidence>
<sequence length="366" mass="40451">MKEAYINAGEESFITKRDLFYRDVELFGRQAQSDQHVSALCNALGVEREALGFRATAKGLVSGTFSIRLRDTMHVPEDRDSHMQRCIQGTSSTEHLIPFATDIESFESDAAWILIVEKDAIFSILRHARFAEGAAHELKPGLIITGKGYPDQGTQQLLAFIAAHPAMQSVPFFLLSDNDPFGIDILRVYRFGNGTSQQPGTYALPNLTWLGLRHDQHSGEAFSPTISEGDANVAGKLPLNNHDRKKATALLSKEWLPQEWKLELRHMLARNCKAEIEILLEQGTDIGRPEPGSQSTESAENVRFEELAAQNGEQEPAMGQFCATAAMGQPLLNFLAAQMKGLHPALLRGEALRADQTSEQTSSHIQ</sequence>
<dbReference type="GO" id="GO:0005524">
    <property type="term" value="F:ATP binding"/>
    <property type="evidence" value="ECO:0007669"/>
    <property type="project" value="InterPro"/>
</dbReference>
<evidence type="ECO:0000256" key="8">
    <source>
        <dbReference type="ARBA" id="ARBA00023125"/>
    </source>
</evidence>
<name>A0AAN6GNL7_9BASI</name>
<dbReference type="PROSITE" id="PS52041">
    <property type="entry name" value="TOPO_IIB"/>
    <property type="match status" value="1"/>
</dbReference>
<dbReference type="InterPro" id="IPR002815">
    <property type="entry name" value="Spo11/TopoVI_A"/>
</dbReference>
<dbReference type="GO" id="GO:0003918">
    <property type="term" value="F:DNA topoisomerase type II (double strand cut, ATP-hydrolyzing) activity"/>
    <property type="evidence" value="ECO:0007669"/>
    <property type="project" value="UniProtKB-UniRule"/>
</dbReference>
<comment type="cofactor">
    <cofactor evidence="2">
        <name>Mg(2+)</name>
        <dbReference type="ChEBI" id="CHEBI:18420"/>
    </cofactor>
</comment>
<dbReference type="PRINTS" id="PR01550">
    <property type="entry name" value="TOP6AFAMILY"/>
</dbReference>
<dbReference type="AlphaFoldDB" id="A0AAN6GNL7"/>
<keyword evidence="7 10" id="KW-0799">Topoisomerase</keyword>
<evidence type="ECO:0000256" key="7">
    <source>
        <dbReference type="ARBA" id="ARBA00023029"/>
    </source>
</evidence>
<evidence type="ECO:0000256" key="3">
    <source>
        <dbReference type="ARBA" id="ARBA00006559"/>
    </source>
</evidence>
<proteinExistence type="inferred from homology"/>
<feature type="domain" description="Topoisomerase 6 subunit A/Spo11 TOPRIM" evidence="12">
    <location>
        <begin position="113"/>
        <end position="284"/>
    </location>
</feature>
<feature type="active site" description="O-(5'-phospho-DNA)-tyrosine intermediate" evidence="10">
    <location>
        <position position="21"/>
    </location>
</feature>
<evidence type="ECO:0000313" key="14">
    <source>
        <dbReference type="Proteomes" id="UP001176517"/>
    </source>
</evidence>
<dbReference type="Proteomes" id="UP001176517">
    <property type="component" value="Unassembled WGS sequence"/>
</dbReference>
<dbReference type="InterPro" id="IPR036388">
    <property type="entry name" value="WH-like_DNA-bd_sf"/>
</dbReference>
<reference evidence="13" key="1">
    <citation type="journal article" date="2023" name="PhytoFront">
        <title>Draft Genome Resources of Seven Strains of Tilletia horrida, Causal Agent of Kernel Smut of Rice.</title>
        <authorList>
            <person name="Khanal S."/>
            <person name="Antony Babu S."/>
            <person name="Zhou X.G."/>
        </authorList>
    </citation>
    <scope>NUCLEOTIDE SEQUENCE</scope>
    <source>
        <strain evidence="13">TX6</strain>
    </source>
</reference>
<gene>
    <name evidence="13" type="primary">SPO11</name>
    <name evidence="13" type="ORF">OC846_004451</name>
</gene>
<protein>
    <recommendedName>
        <fullName evidence="4">DNA topoisomerase (ATP-hydrolyzing)</fullName>
        <ecNumber evidence="4">5.6.2.2</ecNumber>
    </recommendedName>
</protein>
<dbReference type="Pfam" id="PF04406">
    <property type="entry name" value="TP6A_N"/>
    <property type="match status" value="1"/>
</dbReference>
<keyword evidence="14" id="KW-1185">Reference proteome</keyword>
<dbReference type="InterPro" id="IPR013049">
    <property type="entry name" value="Spo11/TopoVI_A_N"/>
</dbReference>
<dbReference type="EC" id="5.6.2.2" evidence="4"/>
<dbReference type="PANTHER" id="PTHR10848:SF0">
    <property type="entry name" value="MEIOTIC RECOMBINATION PROTEIN SPO11"/>
    <property type="match status" value="1"/>
</dbReference>
<feature type="domain" description="Spo11/DNA topoisomerase VI subunit A N-terminal" evidence="11">
    <location>
        <begin position="10"/>
        <end position="52"/>
    </location>
</feature>
<keyword evidence="5" id="KW-0479">Metal-binding</keyword>
<evidence type="ECO:0000256" key="1">
    <source>
        <dbReference type="ARBA" id="ARBA00000185"/>
    </source>
</evidence>
<evidence type="ECO:0000256" key="6">
    <source>
        <dbReference type="ARBA" id="ARBA00022842"/>
    </source>
</evidence>
<keyword evidence="6" id="KW-0460">Magnesium</keyword>
<dbReference type="InterPro" id="IPR036078">
    <property type="entry name" value="Spo11/TopoVI_A_sf"/>
</dbReference>
<evidence type="ECO:0000256" key="4">
    <source>
        <dbReference type="ARBA" id="ARBA00012895"/>
    </source>
</evidence>
<dbReference type="GO" id="GO:0046872">
    <property type="term" value="F:metal ion binding"/>
    <property type="evidence" value="ECO:0007669"/>
    <property type="project" value="UniProtKB-KW"/>
</dbReference>
<dbReference type="GO" id="GO:0007131">
    <property type="term" value="P:reciprocal meiotic recombination"/>
    <property type="evidence" value="ECO:0007669"/>
    <property type="project" value="TreeGrafter"/>
</dbReference>
<dbReference type="SUPFAM" id="SSF56726">
    <property type="entry name" value="DNA topoisomerase IV, alpha subunit"/>
    <property type="match status" value="1"/>
</dbReference>
<comment type="catalytic activity">
    <reaction evidence="1 10">
        <text>ATP-dependent breakage, passage and rejoining of double-stranded DNA.</text>
        <dbReference type="EC" id="5.6.2.2"/>
    </reaction>
</comment>
<comment type="similarity">
    <text evidence="3 10">Belongs to the TOP6A family.</text>
</comment>
<evidence type="ECO:0000259" key="11">
    <source>
        <dbReference type="Pfam" id="PF04406"/>
    </source>
</evidence>
<evidence type="ECO:0000313" key="13">
    <source>
        <dbReference type="EMBL" id="KAK0548502.1"/>
    </source>
</evidence>
<keyword evidence="8 10" id="KW-0238">DNA-binding</keyword>
<dbReference type="InterPro" id="IPR034136">
    <property type="entry name" value="TOPRIM_Topo6A/Spo11"/>
</dbReference>